<dbReference type="PROSITE" id="PS50191">
    <property type="entry name" value="CRAL_TRIO"/>
    <property type="match status" value="1"/>
</dbReference>
<dbReference type="GO" id="GO:0016020">
    <property type="term" value="C:membrane"/>
    <property type="evidence" value="ECO:0007669"/>
    <property type="project" value="TreeGrafter"/>
</dbReference>
<feature type="domain" description="CRAL-TRIO" evidence="1">
    <location>
        <begin position="141"/>
        <end position="246"/>
    </location>
</feature>
<evidence type="ECO:0000313" key="2">
    <source>
        <dbReference type="EMBL" id="KAK5638471.1"/>
    </source>
</evidence>
<proteinExistence type="predicted"/>
<dbReference type="SUPFAM" id="SSF46938">
    <property type="entry name" value="CRAL/TRIO N-terminal domain"/>
    <property type="match status" value="1"/>
</dbReference>
<dbReference type="CDD" id="cd00170">
    <property type="entry name" value="SEC14"/>
    <property type="match status" value="1"/>
</dbReference>
<evidence type="ECO:0000259" key="1">
    <source>
        <dbReference type="PROSITE" id="PS50191"/>
    </source>
</evidence>
<dbReference type="InterPro" id="IPR036273">
    <property type="entry name" value="CRAL/TRIO_N_dom_sf"/>
</dbReference>
<gene>
    <name evidence="2" type="ORF">RI129_012766</name>
</gene>
<dbReference type="PANTHER" id="PTHR10174">
    <property type="entry name" value="ALPHA-TOCOPHEROL TRANSFER PROTEIN-RELATED"/>
    <property type="match status" value="1"/>
</dbReference>
<evidence type="ECO:0000313" key="3">
    <source>
        <dbReference type="Proteomes" id="UP001329430"/>
    </source>
</evidence>
<dbReference type="Proteomes" id="UP001329430">
    <property type="component" value="Chromosome 10"/>
</dbReference>
<dbReference type="InterPro" id="IPR036865">
    <property type="entry name" value="CRAL-TRIO_dom_sf"/>
</dbReference>
<dbReference type="GO" id="GO:1902936">
    <property type="term" value="F:phosphatidylinositol bisphosphate binding"/>
    <property type="evidence" value="ECO:0007669"/>
    <property type="project" value="TreeGrafter"/>
</dbReference>
<dbReference type="SUPFAM" id="SSF52087">
    <property type="entry name" value="CRAL/TRIO domain"/>
    <property type="match status" value="1"/>
</dbReference>
<keyword evidence="3" id="KW-1185">Reference proteome</keyword>
<dbReference type="Gene3D" id="1.20.5.1200">
    <property type="entry name" value="Alpha-tocopherol transfer"/>
    <property type="match status" value="1"/>
</dbReference>
<dbReference type="PANTHER" id="PTHR10174:SF213">
    <property type="entry name" value="CRAL-TRIO DOMAIN-CONTAINING PROTEIN"/>
    <property type="match status" value="1"/>
</dbReference>
<name>A0AAN7V3I1_9COLE</name>
<dbReference type="InterPro" id="IPR001251">
    <property type="entry name" value="CRAL-TRIO_dom"/>
</dbReference>
<sequence>MALALGFTAKQVLDEGIIDLDPINTIKNWLTSTEFPTLSDEQIILFLVSCDHDIEFTQETIKVYYKIRSSSPELFTNRRVSGDGIQSALRAGNIAVMPERYQNYAILIVGLKNGDYRRYSLKAHFKIACMTLDRIIYDDPPQGIISIFDAKLSSIMHITKMNVGLAKTFIEYTQYGSPLQTIQSHFLNTNGLLNTIINLTKPFMNSELSSKLAFHSESEDFDNFHQKCVPKRYLPKEYGGDLDSISIYHQKTLQKLNDLQEYFVTEEQQRSKFSK</sequence>
<dbReference type="AlphaFoldDB" id="A0AAN7V3I1"/>
<dbReference type="Pfam" id="PF00650">
    <property type="entry name" value="CRAL_TRIO"/>
    <property type="match status" value="1"/>
</dbReference>
<dbReference type="Gene3D" id="3.40.525.10">
    <property type="entry name" value="CRAL-TRIO lipid binding domain"/>
    <property type="match status" value="1"/>
</dbReference>
<comment type="caution">
    <text evidence="2">The sequence shown here is derived from an EMBL/GenBank/DDBJ whole genome shotgun (WGS) entry which is preliminary data.</text>
</comment>
<dbReference type="EMBL" id="JAVRBK010000010">
    <property type="protein sequence ID" value="KAK5638471.1"/>
    <property type="molecule type" value="Genomic_DNA"/>
</dbReference>
<protein>
    <recommendedName>
        <fullName evidence="1">CRAL-TRIO domain-containing protein</fullName>
    </recommendedName>
</protein>
<organism evidence="2 3">
    <name type="scientific">Pyrocoelia pectoralis</name>
    <dbReference type="NCBI Taxonomy" id="417401"/>
    <lineage>
        <taxon>Eukaryota</taxon>
        <taxon>Metazoa</taxon>
        <taxon>Ecdysozoa</taxon>
        <taxon>Arthropoda</taxon>
        <taxon>Hexapoda</taxon>
        <taxon>Insecta</taxon>
        <taxon>Pterygota</taxon>
        <taxon>Neoptera</taxon>
        <taxon>Endopterygota</taxon>
        <taxon>Coleoptera</taxon>
        <taxon>Polyphaga</taxon>
        <taxon>Elateriformia</taxon>
        <taxon>Elateroidea</taxon>
        <taxon>Lampyridae</taxon>
        <taxon>Lampyrinae</taxon>
        <taxon>Pyrocoelia</taxon>
    </lineage>
</organism>
<reference evidence="2 3" key="1">
    <citation type="journal article" date="2024" name="Insects">
        <title>An Improved Chromosome-Level Genome Assembly of the Firefly Pyrocoelia pectoralis.</title>
        <authorList>
            <person name="Fu X."/>
            <person name="Meyer-Rochow V.B."/>
            <person name="Ballantyne L."/>
            <person name="Zhu X."/>
        </authorList>
    </citation>
    <scope>NUCLEOTIDE SEQUENCE [LARGE SCALE GENOMIC DNA]</scope>
    <source>
        <strain evidence="2">XCY_ONT2</strain>
    </source>
</reference>
<accession>A0AAN7V3I1</accession>